<sequence length="136" mass="15279">MRFDTKIAIIVREDLATWQKLNVTAFLASAIAAATEDIIGEPYKDADDNTYLPMFRQPVLIYSATPEALTRTHAQALTRKIPTALYIEAMFKTAHDTANRATVQASDPHNLLLVGVAFRGPRNLIDKNLKWLPLHY</sequence>
<gene>
    <name evidence="1" type="ORF">BJ981_003392</name>
</gene>
<organism evidence="1 2">
    <name type="scientific">Sphaerisporangium krabiense</name>
    <dbReference type="NCBI Taxonomy" id="763782"/>
    <lineage>
        <taxon>Bacteria</taxon>
        <taxon>Bacillati</taxon>
        <taxon>Actinomycetota</taxon>
        <taxon>Actinomycetes</taxon>
        <taxon>Streptosporangiales</taxon>
        <taxon>Streptosporangiaceae</taxon>
        <taxon>Sphaerisporangium</taxon>
    </lineage>
</organism>
<comment type="caution">
    <text evidence="1">The sequence shown here is derived from an EMBL/GenBank/DDBJ whole genome shotgun (WGS) entry which is preliminary data.</text>
</comment>
<evidence type="ECO:0000313" key="2">
    <source>
        <dbReference type="Proteomes" id="UP000588112"/>
    </source>
</evidence>
<evidence type="ECO:0008006" key="3">
    <source>
        <dbReference type="Google" id="ProtNLM"/>
    </source>
</evidence>
<dbReference type="Gene3D" id="3.40.1490.10">
    <property type="entry name" value="Bit1"/>
    <property type="match status" value="1"/>
</dbReference>
<dbReference type="SUPFAM" id="SSF102462">
    <property type="entry name" value="Peptidyl-tRNA hydrolase II"/>
    <property type="match status" value="1"/>
</dbReference>
<keyword evidence="2" id="KW-1185">Reference proteome</keyword>
<dbReference type="InterPro" id="IPR023476">
    <property type="entry name" value="Pep_tRNA_hydro_II_dom_sf"/>
</dbReference>
<proteinExistence type="predicted"/>
<accession>A0A7W8Z588</accession>
<dbReference type="EMBL" id="JACHBR010000001">
    <property type="protein sequence ID" value="MBB5627693.1"/>
    <property type="molecule type" value="Genomic_DNA"/>
</dbReference>
<name>A0A7W8Z588_9ACTN</name>
<protein>
    <recommendedName>
        <fullName evidence="3">DUF2000 domain-containing protein</fullName>
    </recommendedName>
</protein>
<evidence type="ECO:0000313" key="1">
    <source>
        <dbReference type="EMBL" id="MBB5627693.1"/>
    </source>
</evidence>
<dbReference type="Pfam" id="PF09391">
    <property type="entry name" value="DUF2000"/>
    <property type="match status" value="1"/>
</dbReference>
<dbReference type="RefSeq" id="WP_184612311.1">
    <property type="nucleotide sequence ID" value="NZ_BOOS01000015.1"/>
</dbReference>
<reference evidence="1 2" key="1">
    <citation type="submission" date="2020-08" db="EMBL/GenBank/DDBJ databases">
        <title>Sequencing the genomes of 1000 actinobacteria strains.</title>
        <authorList>
            <person name="Klenk H.-P."/>
        </authorList>
    </citation>
    <scope>NUCLEOTIDE SEQUENCE [LARGE SCALE GENOMIC DNA]</scope>
    <source>
        <strain evidence="1 2">DSM 45790</strain>
    </source>
</reference>
<dbReference type="AlphaFoldDB" id="A0A7W8Z588"/>
<dbReference type="Proteomes" id="UP000588112">
    <property type="component" value="Unassembled WGS sequence"/>
</dbReference>
<dbReference type="InterPro" id="IPR018988">
    <property type="entry name" value="DUF2000"/>
</dbReference>